<evidence type="ECO:0000313" key="4">
    <source>
        <dbReference type="Proteomes" id="UP000248132"/>
    </source>
</evidence>
<dbReference type="InterPro" id="IPR001453">
    <property type="entry name" value="MoaB/Mog_dom"/>
</dbReference>
<proteinExistence type="inferred from homology"/>
<comment type="caution">
    <text evidence="3">The sequence shown here is derived from an EMBL/GenBank/DDBJ whole genome shotgun (WGS) entry which is preliminary data.</text>
</comment>
<reference evidence="3 4" key="1">
    <citation type="submission" date="2018-06" db="EMBL/GenBank/DDBJ databases">
        <title>Genomic Encyclopedia of Type Strains, Phase I: the one thousand microbial genomes (KMG-I) project.</title>
        <authorList>
            <person name="Kyrpides N."/>
        </authorList>
    </citation>
    <scope>NUCLEOTIDE SEQUENCE [LARGE SCALE GENOMIC DNA]</scope>
    <source>
        <strain evidence="3 4">DSM 19573</strain>
    </source>
</reference>
<dbReference type="Proteomes" id="UP000248132">
    <property type="component" value="Unassembled WGS sequence"/>
</dbReference>
<evidence type="ECO:0000256" key="1">
    <source>
        <dbReference type="HAMAP-Rule" id="MF_00226"/>
    </source>
</evidence>
<dbReference type="PIRSF" id="PIRSF006728">
    <property type="entry name" value="CinA"/>
    <property type="match status" value="1"/>
</dbReference>
<dbReference type="Pfam" id="PF02464">
    <property type="entry name" value="CinA"/>
    <property type="match status" value="1"/>
</dbReference>
<dbReference type="CDD" id="cd00885">
    <property type="entry name" value="cinA"/>
    <property type="match status" value="1"/>
</dbReference>
<dbReference type="InterPro" id="IPR050101">
    <property type="entry name" value="CinA"/>
</dbReference>
<dbReference type="PANTHER" id="PTHR13939:SF0">
    <property type="entry name" value="NMN AMIDOHYDROLASE-LIKE PROTEIN YFAY"/>
    <property type="match status" value="1"/>
</dbReference>
<dbReference type="InterPro" id="IPR008135">
    <property type="entry name" value="Competence-induced_CinA"/>
</dbReference>
<dbReference type="SUPFAM" id="SSF142433">
    <property type="entry name" value="CinA-like"/>
    <property type="match status" value="1"/>
</dbReference>
<evidence type="ECO:0000259" key="2">
    <source>
        <dbReference type="SMART" id="SM00852"/>
    </source>
</evidence>
<dbReference type="Gene3D" id="3.90.950.20">
    <property type="entry name" value="CinA-like"/>
    <property type="match status" value="1"/>
</dbReference>
<dbReference type="InterPro" id="IPR008136">
    <property type="entry name" value="CinA_C"/>
</dbReference>
<dbReference type="Pfam" id="PF00994">
    <property type="entry name" value="MoCF_biosynth"/>
    <property type="match status" value="1"/>
</dbReference>
<gene>
    <name evidence="1" type="primary">cinA</name>
    <name evidence="3" type="ORF">LY28_02431</name>
</gene>
<dbReference type="EMBL" id="QKMR01000014">
    <property type="protein sequence ID" value="PYG87048.1"/>
    <property type="molecule type" value="Genomic_DNA"/>
</dbReference>
<accession>A0A318XKR2</accession>
<dbReference type="SMART" id="SM00852">
    <property type="entry name" value="MoCF_biosynth"/>
    <property type="match status" value="1"/>
</dbReference>
<name>A0A318XKR2_9FIRM</name>
<comment type="similarity">
    <text evidence="1">Belongs to the CinA family.</text>
</comment>
<dbReference type="HAMAP" id="MF_00226_B">
    <property type="entry name" value="CinA_B"/>
    <property type="match status" value="1"/>
</dbReference>
<dbReference type="SUPFAM" id="SSF53218">
    <property type="entry name" value="Molybdenum cofactor biosynthesis proteins"/>
    <property type="match status" value="1"/>
</dbReference>
<evidence type="ECO:0000313" key="3">
    <source>
        <dbReference type="EMBL" id="PYG87048.1"/>
    </source>
</evidence>
<dbReference type="PANTHER" id="PTHR13939">
    <property type="entry name" value="NICOTINAMIDE-NUCLEOTIDE AMIDOHYDROLASE PNCC"/>
    <property type="match status" value="1"/>
</dbReference>
<sequence>MKAEILAVGTELLMGQIANTNAQYISSKLPEVGLGVYYHSVVGDNPDRLQESLKLALERCDVVITTGGLGPTQDDLTKETIARAFGKKLVLHEESLNDIKSFFIRVGRQMTSNNEKQAYMPEGCIILENNNGTAPGCIIEEGSKTVIMLPGPPSEMKPMFDEAVMPYFKKKSKFLIESRFLRVFGIGESAMETLIMDLIDGQLNPTIATYAKEGEVTLRVSAKIKDGESADSILNPVINEIKERTGECLYSDADQNLDEVAAKLLIEKNITIAAAESCTGGLISEMLTNIPGISKVFIGGAVTYSNESKSELLGVKKETLQKYGAVSCQTAAEMAEGIRKRLNTDISVSVTGIAGPDGGTAEKPVGLVYIGLSSEKGTITKELRLSGNRKRIRNVTALNVFDIIRRHVMGLEN</sequence>
<dbReference type="Gene3D" id="3.30.70.2860">
    <property type="match status" value="1"/>
</dbReference>
<dbReference type="InterPro" id="IPR036425">
    <property type="entry name" value="MoaB/Mog-like_dom_sf"/>
</dbReference>
<dbReference type="NCBIfam" id="TIGR00177">
    <property type="entry name" value="molyb_syn"/>
    <property type="match status" value="1"/>
</dbReference>
<protein>
    <recommendedName>
        <fullName evidence="1">Putative competence-damage inducible protein</fullName>
    </recommendedName>
</protein>
<dbReference type="AlphaFoldDB" id="A0A318XKR2"/>
<keyword evidence="4" id="KW-1185">Reference proteome</keyword>
<dbReference type="RefSeq" id="WP_110462448.1">
    <property type="nucleotide sequence ID" value="NZ_QKMR01000014.1"/>
</dbReference>
<dbReference type="Pfam" id="PF18146">
    <property type="entry name" value="CinA_KH"/>
    <property type="match status" value="1"/>
</dbReference>
<dbReference type="InterPro" id="IPR041424">
    <property type="entry name" value="CinA_KH"/>
</dbReference>
<feature type="domain" description="MoaB/Mog" evidence="2">
    <location>
        <begin position="4"/>
        <end position="171"/>
    </location>
</feature>
<dbReference type="NCBIfam" id="TIGR00199">
    <property type="entry name" value="PncC_domain"/>
    <property type="match status" value="1"/>
</dbReference>
<dbReference type="NCBIfam" id="NF001813">
    <property type="entry name" value="PRK00549.1"/>
    <property type="match status" value="1"/>
</dbReference>
<dbReference type="OrthoDB" id="9801454at2"/>
<dbReference type="Gene3D" id="3.40.980.10">
    <property type="entry name" value="MoaB/Mog-like domain"/>
    <property type="match status" value="1"/>
</dbReference>
<dbReference type="NCBIfam" id="TIGR00200">
    <property type="entry name" value="cinA_nterm"/>
    <property type="match status" value="1"/>
</dbReference>
<dbReference type="InterPro" id="IPR036653">
    <property type="entry name" value="CinA-like_C"/>
</dbReference>
<organism evidence="3 4">
    <name type="scientific">Ruminiclostridium sufflavum DSM 19573</name>
    <dbReference type="NCBI Taxonomy" id="1121337"/>
    <lineage>
        <taxon>Bacteria</taxon>
        <taxon>Bacillati</taxon>
        <taxon>Bacillota</taxon>
        <taxon>Clostridia</taxon>
        <taxon>Eubacteriales</taxon>
        <taxon>Oscillospiraceae</taxon>
        <taxon>Ruminiclostridium</taxon>
    </lineage>
</organism>